<dbReference type="SMART" id="SM00895">
    <property type="entry name" value="FCD"/>
    <property type="match status" value="1"/>
</dbReference>
<dbReference type="PANTHER" id="PTHR43537:SF5">
    <property type="entry name" value="UXU OPERON TRANSCRIPTIONAL REGULATOR"/>
    <property type="match status" value="1"/>
</dbReference>
<dbReference type="PANTHER" id="PTHR43537">
    <property type="entry name" value="TRANSCRIPTIONAL REGULATOR, GNTR FAMILY"/>
    <property type="match status" value="1"/>
</dbReference>
<sequence length="226" mass="25132">MKQIDETQPLERLRTFLETADLGEDGRLPPERELAEALGMGRAVLRKALATLQAQGVLWRHVGKGTFMGDRPIGTQADINALVQGTNPMEVMAARIAFEPEIARLAAGNATAAQLSELRSCAQKCRAATSWRQYEHWDNRLHRNLGEAAQNTLLLGLLDTLTAVRRAITWSRRRSHPDRPPRDHHSFGEHDVIVDAVAARDGPAAADAMRRHLRTVEQKLRESLGC</sequence>
<comment type="caution">
    <text evidence="5">The sequence shown here is derived from an EMBL/GenBank/DDBJ whole genome shotgun (WGS) entry which is preliminary data.</text>
</comment>
<dbReference type="CDD" id="cd07377">
    <property type="entry name" value="WHTH_GntR"/>
    <property type="match status" value="1"/>
</dbReference>
<dbReference type="PRINTS" id="PR00035">
    <property type="entry name" value="HTHGNTR"/>
</dbReference>
<evidence type="ECO:0000259" key="4">
    <source>
        <dbReference type="PROSITE" id="PS50949"/>
    </source>
</evidence>
<evidence type="ECO:0000256" key="3">
    <source>
        <dbReference type="ARBA" id="ARBA00023163"/>
    </source>
</evidence>
<dbReference type="InterPro" id="IPR036388">
    <property type="entry name" value="WH-like_DNA-bd_sf"/>
</dbReference>
<gene>
    <name evidence="5" type="ORF">RM190_20590</name>
</gene>
<name>A0ABU3EJ48_9RHOB</name>
<dbReference type="InterPro" id="IPR000524">
    <property type="entry name" value="Tscrpt_reg_HTH_GntR"/>
</dbReference>
<dbReference type="PROSITE" id="PS50949">
    <property type="entry name" value="HTH_GNTR"/>
    <property type="match status" value="1"/>
</dbReference>
<dbReference type="EMBL" id="JAVRQI010000020">
    <property type="protein sequence ID" value="MDT1064271.1"/>
    <property type="molecule type" value="Genomic_DNA"/>
</dbReference>
<keyword evidence="2" id="KW-0238">DNA-binding</keyword>
<dbReference type="SUPFAM" id="SSF48008">
    <property type="entry name" value="GntR ligand-binding domain-like"/>
    <property type="match status" value="1"/>
</dbReference>
<dbReference type="InterPro" id="IPR011711">
    <property type="entry name" value="GntR_C"/>
</dbReference>
<dbReference type="RefSeq" id="WP_311761360.1">
    <property type="nucleotide sequence ID" value="NZ_JAVRQI010000020.1"/>
</dbReference>
<keyword evidence="3" id="KW-0804">Transcription</keyword>
<dbReference type="Gene3D" id="1.10.10.10">
    <property type="entry name" value="Winged helix-like DNA-binding domain superfamily/Winged helix DNA-binding domain"/>
    <property type="match status" value="1"/>
</dbReference>
<dbReference type="InterPro" id="IPR036390">
    <property type="entry name" value="WH_DNA-bd_sf"/>
</dbReference>
<evidence type="ECO:0000256" key="2">
    <source>
        <dbReference type="ARBA" id="ARBA00023125"/>
    </source>
</evidence>
<accession>A0ABU3EJ48</accession>
<dbReference type="SUPFAM" id="SSF46785">
    <property type="entry name" value="Winged helix' DNA-binding domain"/>
    <property type="match status" value="1"/>
</dbReference>
<dbReference type="InterPro" id="IPR008920">
    <property type="entry name" value="TF_FadR/GntR_C"/>
</dbReference>
<dbReference type="Pfam" id="PF07729">
    <property type="entry name" value="FCD"/>
    <property type="match status" value="1"/>
</dbReference>
<proteinExistence type="predicted"/>
<protein>
    <submittedName>
        <fullName evidence="5">FCD domain-containing protein</fullName>
    </submittedName>
</protein>
<feature type="domain" description="HTH gntR-type" evidence="4">
    <location>
        <begin position="3"/>
        <end position="71"/>
    </location>
</feature>
<reference evidence="6" key="1">
    <citation type="submission" date="2023-07" db="EMBL/GenBank/DDBJ databases">
        <title>Characterization of two Paracoccaceae strains isolated from Phycosphere and proposal of Xinfangfangia lacusdiani sp. nov.</title>
        <authorList>
            <person name="Deng Y."/>
            <person name="Zhang Y.Q."/>
        </authorList>
    </citation>
    <scope>NUCLEOTIDE SEQUENCE [LARGE SCALE GENOMIC DNA]</scope>
    <source>
        <strain evidence="6">CPCC 101403</strain>
    </source>
</reference>
<keyword evidence="1" id="KW-0805">Transcription regulation</keyword>
<dbReference type="SMART" id="SM00345">
    <property type="entry name" value="HTH_GNTR"/>
    <property type="match status" value="1"/>
</dbReference>
<dbReference type="Proteomes" id="UP001251085">
    <property type="component" value="Unassembled WGS sequence"/>
</dbReference>
<dbReference type="Gene3D" id="1.20.120.530">
    <property type="entry name" value="GntR ligand-binding domain-like"/>
    <property type="match status" value="1"/>
</dbReference>
<keyword evidence="6" id="KW-1185">Reference proteome</keyword>
<evidence type="ECO:0000256" key="1">
    <source>
        <dbReference type="ARBA" id="ARBA00023015"/>
    </source>
</evidence>
<dbReference type="Pfam" id="PF00392">
    <property type="entry name" value="GntR"/>
    <property type="match status" value="1"/>
</dbReference>
<evidence type="ECO:0000313" key="5">
    <source>
        <dbReference type="EMBL" id="MDT1064271.1"/>
    </source>
</evidence>
<evidence type="ECO:0000313" key="6">
    <source>
        <dbReference type="Proteomes" id="UP001251085"/>
    </source>
</evidence>
<organism evidence="5 6">
    <name type="scientific">Paracoccus broussonetiae</name>
    <dbReference type="NCBI Taxonomy" id="3075834"/>
    <lineage>
        <taxon>Bacteria</taxon>
        <taxon>Pseudomonadati</taxon>
        <taxon>Pseudomonadota</taxon>
        <taxon>Alphaproteobacteria</taxon>
        <taxon>Rhodobacterales</taxon>
        <taxon>Paracoccaceae</taxon>
        <taxon>Paracoccus</taxon>
    </lineage>
</organism>